<evidence type="ECO:0000313" key="2">
    <source>
        <dbReference type="Proteomes" id="UP001154322"/>
    </source>
</evidence>
<accession>A0ABN8TZP0</accession>
<sequence length="72" mass="8140">MPGQLDANAIGKAARSLARHPELWADWGTPGETWQLLKQLWHVLARFGHPYRGDGGHSLTASQYVIYNRLEE</sequence>
<name>A0ABN8TZP0_9BACL</name>
<dbReference type="Pfam" id="PF12294">
    <property type="entry name" value="DUF3626"/>
    <property type="match status" value="1"/>
</dbReference>
<evidence type="ECO:0000313" key="1">
    <source>
        <dbReference type="EMBL" id="CAH8244257.1"/>
    </source>
</evidence>
<dbReference type="RefSeq" id="WP_249725648.1">
    <property type="nucleotide sequence ID" value="NZ_AP031286.1"/>
</dbReference>
<proteinExistence type="predicted"/>
<keyword evidence="2" id="KW-1185">Reference proteome</keyword>
<reference evidence="1" key="1">
    <citation type="submission" date="2022-06" db="EMBL/GenBank/DDBJ databases">
        <authorList>
            <person name="Dietemann V."/>
            <person name="Ory F."/>
            <person name="Dainat B."/>
            <person name="Oberhansli S."/>
        </authorList>
    </citation>
    <scope>NUCLEOTIDE SEQUENCE</scope>
    <source>
        <strain evidence="1">Ena-SAMPLE-TAB-26-04-2022-14:26:32:270-5432</strain>
    </source>
</reference>
<organism evidence="1 2">
    <name type="scientific">Paenibacillus melissococcoides</name>
    <dbReference type="NCBI Taxonomy" id="2912268"/>
    <lineage>
        <taxon>Bacteria</taxon>
        <taxon>Bacillati</taxon>
        <taxon>Bacillota</taxon>
        <taxon>Bacilli</taxon>
        <taxon>Bacillales</taxon>
        <taxon>Paenibacillaceae</taxon>
        <taxon>Paenibacillus</taxon>
    </lineage>
</organism>
<gene>
    <name evidence="1" type="ORF">WJ0W_001495</name>
</gene>
<dbReference type="Proteomes" id="UP001154322">
    <property type="component" value="Unassembled WGS sequence"/>
</dbReference>
<comment type="caution">
    <text evidence="1">The sequence shown here is derived from an EMBL/GenBank/DDBJ whole genome shotgun (WGS) entry which is preliminary data.</text>
</comment>
<protein>
    <submittedName>
        <fullName evidence="1">DUF3626 domain-containing protein</fullName>
    </submittedName>
</protein>
<dbReference type="InterPro" id="IPR022074">
    <property type="entry name" value="DUF3626"/>
</dbReference>
<dbReference type="EMBL" id="CALYLO010000001">
    <property type="protein sequence ID" value="CAH8244257.1"/>
    <property type="molecule type" value="Genomic_DNA"/>
</dbReference>